<organism evidence="1 2">
    <name type="scientific">Fusarium austroafricanum</name>
    <dbReference type="NCBI Taxonomy" id="2364996"/>
    <lineage>
        <taxon>Eukaryota</taxon>
        <taxon>Fungi</taxon>
        <taxon>Dikarya</taxon>
        <taxon>Ascomycota</taxon>
        <taxon>Pezizomycotina</taxon>
        <taxon>Sordariomycetes</taxon>
        <taxon>Hypocreomycetidae</taxon>
        <taxon>Hypocreales</taxon>
        <taxon>Nectriaceae</taxon>
        <taxon>Fusarium</taxon>
        <taxon>Fusarium concolor species complex</taxon>
    </lineage>
</organism>
<evidence type="ECO:0000313" key="2">
    <source>
        <dbReference type="Proteomes" id="UP000605986"/>
    </source>
</evidence>
<dbReference type="InterPro" id="IPR027417">
    <property type="entry name" value="P-loop_NTPase"/>
</dbReference>
<dbReference type="AlphaFoldDB" id="A0A8H4KII4"/>
<protein>
    <recommendedName>
        <fullName evidence="3">Adenylylsulfate kinase</fullName>
    </recommendedName>
</protein>
<sequence length="192" mass="21197">MAAANKAPVVWINGFPGTGKLTIAKAIAKIHGHDKILVLDNHKLIDPVETRFPRGHPEYNTQRQIYRQAVLEDNVRSPSSHGHLVIFTDFQSDNQLGRDVAKEYADAASTAGRPFLPVYLTCSLKANIQRIASRGRIDSGTTKLIDADVLRDIRSRCQLFHFDGHPGLTVDSTVAPPLEIAGKILDRIKSLK</sequence>
<dbReference type="CDD" id="cd02019">
    <property type="entry name" value="NK"/>
    <property type="match status" value="1"/>
</dbReference>
<accession>A0A8H4KII4</accession>
<dbReference type="SUPFAM" id="SSF52540">
    <property type="entry name" value="P-loop containing nucleoside triphosphate hydrolases"/>
    <property type="match status" value="1"/>
</dbReference>
<gene>
    <name evidence="1" type="ORF">F53441_5963</name>
</gene>
<evidence type="ECO:0008006" key="3">
    <source>
        <dbReference type="Google" id="ProtNLM"/>
    </source>
</evidence>
<dbReference type="Proteomes" id="UP000605986">
    <property type="component" value="Unassembled WGS sequence"/>
</dbReference>
<dbReference type="Gene3D" id="3.40.50.300">
    <property type="entry name" value="P-loop containing nucleotide triphosphate hydrolases"/>
    <property type="match status" value="1"/>
</dbReference>
<reference evidence="1" key="1">
    <citation type="submission" date="2020-01" db="EMBL/GenBank/DDBJ databases">
        <title>Identification and distribution of gene clusters putatively required for synthesis of sphingolipid metabolism inhibitors in phylogenetically diverse species of the filamentous fungus Fusarium.</title>
        <authorList>
            <person name="Kim H.-S."/>
            <person name="Busman M."/>
            <person name="Brown D.W."/>
            <person name="Divon H."/>
            <person name="Uhlig S."/>
            <person name="Proctor R.H."/>
        </authorList>
    </citation>
    <scope>NUCLEOTIDE SEQUENCE</scope>
    <source>
        <strain evidence="1">NRRL 53441</strain>
    </source>
</reference>
<keyword evidence="2" id="KW-1185">Reference proteome</keyword>
<name>A0A8H4KII4_9HYPO</name>
<dbReference type="OrthoDB" id="5426988at2759"/>
<dbReference type="EMBL" id="JAADJG010000234">
    <property type="protein sequence ID" value="KAF4450972.1"/>
    <property type="molecule type" value="Genomic_DNA"/>
</dbReference>
<evidence type="ECO:0000313" key="1">
    <source>
        <dbReference type="EMBL" id="KAF4450972.1"/>
    </source>
</evidence>
<comment type="caution">
    <text evidence="1">The sequence shown here is derived from an EMBL/GenBank/DDBJ whole genome shotgun (WGS) entry which is preliminary data.</text>
</comment>
<dbReference type="Pfam" id="PF13238">
    <property type="entry name" value="AAA_18"/>
    <property type="match status" value="1"/>
</dbReference>
<proteinExistence type="predicted"/>